<organism evidence="1 2">
    <name type="scientific">Colletotrichum kahawae</name>
    <name type="common">Coffee berry disease fungus</name>
    <dbReference type="NCBI Taxonomy" id="34407"/>
    <lineage>
        <taxon>Eukaryota</taxon>
        <taxon>Fungi</taxon>
        <taxon>Dikarya</taxon>
        <taxon>Ascomycota</taxon>
        <taxon>Pezizomycotina</taxon>
        <taxon>Sordariomycetes</taxon>
        <taxon>Hypocreomycetidae</taxon>
        <taxon>Glomerellales</taxon>
        <taxon>Glomerellaceae</taxon>
        <taxon>Colletotrichum</taxon>
        <taxon>Colletotrichum gloeosporioides species complex</taxon>
    </lineage>
</organism>
<evidence type="ECO:0000313" key="1">
    <source>
        <dbReference type="EMBL" id="KAK2762399.1"/>
    </source>
</evidence>
<evidence type="ECO:0008006" key="3">
    <source>
        <dbReference type="Google" id="ProtNLM"/>
    </source>
</evidence>
<evidence type="ECO:0000313" key="2">
    <source>
        <dbReference type="Proteomes" id="UP001281614"/>
    </source>
</evidence>
<dbReference type="EMBL" id="VYYT01000154">
    <property type="protein sequence ID" value="KAK2762399.1"/>
    <property type="molecule type" value="Genomic_DNA"/>
</dbReference>
<proteinExistence type="predicted"/>
<accession>A0AAD9YHK7</accession>
<sequence>MAANNLASFKTYLKAYSDAEYDTVAGRAHFLEHLSRTHALFTETLGARTIILQADRSFVVMDAFFEAKQDAPPEAMGGKSFRKGEMAHFAVWALYEWSEGKIKNIKCVMRDAKFFEPGSTTVSALLEQSQRTADEGVAL</sequence>
<name>A0AAD9YHK7_COLKA</name>
<comment type="caution">
    <text evidence="1">The sequence shown here is derived from an EMBL/GenBank/DDBJ whole genome shotgun (WGS) entry which is preliminary data.</text>
</comment>
<gene>
    <name evidence="1" type="ORF">CKAH01_16185</name>
</gene>
<reference evidence="1" key="1">
    <citation type="submission" date="2023-02" db="EMBL/GenBank/DDBJ databases">
        <title>Colletotrichum kahawae CIFC_Que2 genome sequencing and assembly.</title>
        <authorList>
            <person name="Baroncelli R."/>
        </authorList>
    </citation>
    <scope>NUCLEOTIDE SEQUENCE</scope>
    <source>
        <strain evidence="1">CIFC_Que2</strain>
    </source>
</reference>
<dbReference type="Proteomes" id="UP001281614">
    <property type="component" value="Unassembled WGS sequence"/>
</dbReference>
<keyword evidence="2" id="KW-1185">Reference proteome</keyword>
<dbReference type="AlphaFoldDB" id="A0AAD9YHK7"/>
<protein>
    <recommendedName>
        <fullName evidence="3">SnoaL-like domain-containing protein</fullName>
    </recommendedName>
</protein>